<evidence type="ECO:0000313" key="4">
    <source>
        <dbReference type="Proteomes" id="UP000230008"/>
    </source>
</evidence>
<dbReference type="GO" id="GO:0019867">
    <property type="term" value="C:outer membrane"/>
    <property type="evidence" value="ECO:0007669"/>
    <property type="project" value="InterPro"/>
</dbReference>
<evidence type="ECO:0000313" key="3">
    <source>
        <dbReference type="EMBL" id="ATW29752.1"/>
    </source>
</evidence>
<protein>
    <submittedName>
        <fullName evidence="3">Type III invasion protein</fullName>
    </submittedName>
</protein>
<reference evidence="4" key="2">
    <citation type="submission" date="2017-11" db="EMBL/GenBank/DDBJ databases">
        <title>PacBio sequencing of new strain of the secondary endosymbiont Candidatus Hamiltonella defensa.</title>
        <authorList>
            <person name="Strand M.R."/>
            <person name="Oliver K."/>
        </authorList>
    </citation>
    <scope>NUCLEOTIDE SEQUENCE [LARGE SCALE GENOMIC DNA]</scope>
    <source>
        <strain evidence="4">A2C</strain>
    </source>
</reference>
<dbReference type="Gene3D" id="1.10.150.630">
    <property type="match status" value="1"/>
</dbReference>
<accession>A0A2D3T889</accession>
<feature type="domain" description="Hypersensitivity response secretion-like HrpJ" evidence="2">
    <location>
        <begin position="61"/>
        <end position="220"/>
    </location>
</feature>
<dbReference type="Proteomes" id="UP000230008">
    <property type="component" value="Chromosome"/>
</dbReference>
<dbReference type="NCBIfam" id="TIGR02568">
    <property type="entry name" value="LcrE"/>
    <property type="match status" value="1"/>
</dbReference>
<dbReference type="SUPFAM" id="SSF140591">
    <property type="entry name" value="Type III secretion system domain"/>
    <property type="match status" value="1"/>
</dbReference>
<name>A0A2D3T889_9ENTR</name>
<keyword evidence="1" id="KW-0175">Coiled coil</keyword>
<dbReference type="GO" id="GO:0050709">
    <property type="term" value="P:negative regulation of protein secretion"/>
    <property type="evidence" value="ECO:0007669"/>
    <property type="project" value="InterPro"/>
</dbReference>
<evidence type="ECO:0000256" key="1">
    <source>
        <dbReference type="SAM" id="Coils"/>
    </source>
</evidence>
<proteinExistence type="predicted"/>
<dbReference type="InterPro" id="IPR010812">
    <property type="entry name" value="HrpJ-like"/>
</dbReference>
<dbReference type="GO" id="GO:0030254">
    <property type="term" value="P:protein secretion by the type III secretion system"/>
    <property type="evidence" value="ECO:0007669"/>
    <property type="project" value="InterPro"/>
</dbReference>
<dbReference type="PRINTS" id="PR01344">
    <property type="entry name" value="INVEPROTEIN"/>
</dbReference>
<sequence>MNITQSVLPARNLYTKGIARERRTKDSMEENKNKYNAQMDSLHKTGEIIEDLSVGAQVQKFAYFSDEMSVLLAQLRNRRDLEKKSGLMSESFERVLEEDVVPKVNQLIKSVDSSQGAGIQNLLTHARKFFPDDSDLVLVLREILKRRKLNPKLRKRLMSLLSHLEATVDPRRLKAGINVALKARLFGRYLSLDPALVRESYRNFLENEKTELENYQDWISIYGYQKRGAVVDFMEGALLADIDSQDPSCSMLEFGHLLGKLGQLKLLRSSDIIFIKSILKSPLVKSFNESEKSWLLFMLCVLQQPEYLDDFLSEVLGERILMREHAKRSQLLQVIYRACKKLPIELFVGLEERESMLERFEQLAAVAYRREMIEDRRNEKIKRKKYKNKKNKKSFDFYSDDNTN</sequence>
<dbReference type="EMBL" id="CP017606">
    <property type="protein sequence ID" value="ATW29752.1"/>
    <property type="molecule type" value="Genomic_DNA"/>
</dbReference>
<gene>
    <name evidence="3" type="ORF">BJP41_04680</name>
</gene>
<dbReference type="Pfam" id="PF07201">
    <property type="entry name" value="HrpJ"/>
    <property type="match status" value="1"/>
</dbReference>
<evidence type="ECO:0000259" key="2">
    <source>
        <dbReference type="Pfam" id="PF07201"/>
    </source>
</evidence>
<feature type="coiled-coil region" evidence="1">
    <location>
        <begin position="18"/>
        <end position="45"/>
    </location>
</feature>
<dbReference type="InterPro" id="IPR013401">
    <property type="entry name" value="T3SS_LcrE"/>
</dbReference>
<dbReference type="Gene3D" id="1.20.1280.240">
    <property type="match status" value="1"/>
</dbReference>
<dbReference type="NCBIfam" id="NF011866">
    <property type="entry name" value="PRK15338.1"/>
    <property type="match status" value="1"/>
</dbReference>
<dbReference type="InterPro" id="IPR003520">
    <property type="entry name" value="Invas_InvE"/>
</dbReference>
<reference evidence="4" key="1">
    <citation type="submission" date="2016-10" db="EMBL/GenBank/DDBJ databases">
        <authorList>
            <person name="Chevignon G."/>
        </authorList>
    </citation>
    <scope>NUCLEOTIDE SEQUENCE [LARGE SCALE GENOMIC DNA]</scope>
    <source>
        <strain evidence="4">A2C</strain>
    </source>
</reference>
<dbReference type="AlphaFoldDB" id="A0A2D3T889"/>
<dbReference type="RefSeq" id="WP_100103221.1">
    <property type="nucleotide sequence ID" value="NZ_CAWNMT010000001.1"/>
</dbReference>
<dbReference type="GO" id="GO:0009986">
    <property type="term" value="C:cell surface"/>
    <property type="evidence" value="ECO:0007669"/>
    <property type="project" value="InterPro"/>
</dbReference>
<organism evidence="3 4">
    <name type="scientific">Candidatus Williamhamiltonella defendens</name>
    <dbReference type="NCBI Taxonomy" id="138072"/>
    <lineage>
        <taxon>Bacteria</taxon>
        <taxon>Pseudomonadati</taxon>
        <taxon>Pseudomonadota</taxon>
        <taxon>Gammaproteobacteria</taxon>
        <taxon>Enterobacterales</taxon>
        <taxon>Enterobacteriaceae</taxon>
        <taxon>aphid secondary symbionts</taxon>
        <taxon>Candidatus Williamhamiltonella</taxon>
    </lineage>
</organism>